<accession>A0A254N8B4</accession>
<dbReference type="AlphaFoldDB" id="A0A254N8B4"/>
<keyword evidence="3" id="KW-1185">Reference proteome</keyword>
<name>A0A254N8B4_9BURK</name>
<organism evidence="2 3">
    <name type="scientific">Roseateles puraquae</name>
    <dbReference type="NCBI Taxonomy" id="431059"/>
    <lineage>
        <taxon>Bacteria</taxon>
        <taxon>Pseudomonadati</taxon>
        <taxon>Pseudomonadota</taxon>
        <taxon>Betaproteobacteria</taxon>
        <taxon>Burkholderiales</taxon>
        <taxon>Sphaerotilaceae</taxon>
        <taxon>Roseateles</taxon>
    </lineage>
</organism>
<dbReference type="Proteomes" id="UP000197446">
    <property type="component" value="Unassembled WGS sequence"/>
</dbReference>
<evidence type="ECO:0000256" key="1">
    <source>
        <dbReference type="SAM" id="MobiDB-lite"/>
    </source>
</evidence>
<protein>
    <recommendedName>
        <fullName evidence="4">DUF4124 domain-containing protein</fullName>
    </recommendedName>
</protein>
<sequence>MIGAGWHERARLQAWMRAATEQSLPQPASDATAPSGSAKAGPLRKCVKGGEVTYSNVECPAGAQVKAVTGGTVTVVAAPPSPKPSEAASGPTALHKALDITRDDTLRDKIMQRQIEGPR</sequence>
<gene>
    <name evidence="2" type="ORF">CDO81_11180</name>
</gene>
<dbReference type="EMBL" id="NISI01000003">
    <property type="protein sequence ID" value="OWR04261.1"/>
    <property type="molecule type" value="Genomic_DNA"/>
</dbReference>
<evidence type="ECO:0000313" key="2">
    <source>
        <dbReference type="EMBL" id="OWR04261.1"/>
    </source>
</evidence>
<feature type="region of interest" description="Disordered" evidence="1">
    <location>
        <begin position="17"/>
        <end position="43"/>
    </location>
</feature>
<proteinExistence type="predicted"/>
<evidence type="ECO:0000313" key="3">
    <source>
        <dbReference type="Proteomes" id="UP000197446"/>
    </source>
</evidence>
<evidence type="ECO:0008006" key="4">
    <source>
        <dbReference type="Google" id="ProtNLM"/>
    </source>
</evidence>
<comment type="caution">
    <text evidence="2">The sequence shown here is derived from an EMBL/GenBank/DDBJ whole genome shotgun (WGS) entry which is preliminary data.</text>
</comment>
<reference evidence="2 3" key="1">
    <citation type="journal article" date="2007" name="Int. J. Syst. Evol. Microbiol.">
        <title>Description of Pelomonas aquatica sp. nov. and Pelomonas puraquae sp. nov., isolated from industrial and haemodialysis water.</title>
        <authorList>
            <person name="Gomila M."/>
            <person name="Bowien B."/>
            <person name="Falsen E."/>
            <person name="Moore E.R."/>
            <person name="Lalucat J."/>
        </authorList>
    </citation>
    <scope>NUCLEOTIDE SEQUENCE [LARGE SCALE GENOMIC DNA]</scope>
    <source>
        <strain evidence="2 3">CCUG 52769</strain>
    </source>
</reference>